<dbReference type="EMBL" id="CP009552">
    <property type="protein sequence ID" value="AIY91041.1"/>
    <property type="molecule type" value="Genomic_DNA"/>
</dbReference>
<dbReference type="HOGENOM" id="CLU_200171_0_0_2"/>
<organism evidence="2 3">
    <name type="scientific">Geoglobus acetivorans</name>
    <dbReference type="NCBI Taxonomy" id="565033"/>
    <lineage>
        <taxon>Archaea</taxon>
        <taxon>Methanobacteriati</taxon>
        <taxon>Methanobacteriota</taxon>
        <taxon>Archaeoglobi</taxon>
        <taxon>Archaeoglobales</taxon>
        <taxon>Archaeoglobaceae</taxon>
        <taxon>Geoglobus</taxon>
    </lineage>
</organism>
<proteinExistence type="predicted"/>
<dbReference type="Gene3D" id="6.10.250.250">
    <property type="match status" value="1"/>
</dbReference>
<protein>
    <submittedName>
        <fullName evidence="2">Uncharacterized protein</fullName>
    </submittedName>
</protein>
<sequence>MEKVSEKNVEHILRELERLKVEIQRLEAMIVPLKRDPDITDEEVAELLELAKDDNPENWIDAKELLSKTE</sequence>
<keyword evidence="1" id="KW-0175">Coiled coil</keyword>
<dbReference type="KEGG" id="gac:GACE_2017"/>
<gene>
    <name evidence="2" type="ORF">GACE_2017</name>
</gene>
<evidence type="ECO:0000256" key="1">
    <source>
        <dbReference type="SAM" id="Coils"/>
    </source>
</evidence>
<evidence type="ECO:0000313" key="3">
    <source>
        <dbReference type="Proteomes" id="UP000030624"/>
    </source>
</evidence>
<dbReference type="SUPFAM" id="SSF141004">
    <property type="entry name" value="RelB-like"/>
    <property type="match status" value="1"/>
</dbReference>
<dbReference type="STRING" id="565033.GACE_2017"/>
<dbReference type="GeneID" id="24798587"/>
<evidence type="ECO:0000313" key="2">
    <source>
        <dbReference type="EMBL" id="AIY91041.1"/>
    </source>
</evidence>
<accession>A0A0A7GJE3</accession>
<dbReference type="Proteomes" id="UP000030624">
    <property type="component" value="Chromosome"/>
</dbReference>
<dbReference type="RefSeq" id="WP_048093122.1">
    <property type="nucleotide sequence ID" value="NZ_CP009552.1"/>
</dbReference>
<dbReference type="InterPro" id="IPR043706">
    <property type="entry name" value="DUF5646"/>
</dbReference>
<dbReference type="Pfam" id="PF18881">
    <property type="entry name" value="DUF5646"/>
    <property type="match status" value="1"/>
</dbReference>
<feature type="coiled-coil region" evidence="1">
    <location>
        <begin position="2"/>
        <end position="36"/>
    </location>
</feature>
<name>A0A0A7GJE3_GEOAI</name>
<dbReference type="eggNOG" id="arCOG09828">
    <property type="taxonomic scope" value="Archaea"/>
</dbReference>
<reference evidence="2 3" key="1">
    <citation type="journal article" date="2015" name="Appl. Environ. Microbiol.">
        <title>The Geoglobus acetivorans genome: Fe(III) reduction, acetate utilization, autotrophic growth, and degradation of aromatic compounds in a hyperthermophilic archaeon.</title>
        <authorList>
            <person name="Mardanov A.V."/>
            <person name="Slododkina G.B."/>
            <person name="Slobodkin A.I."/>
            <person name="Beletsky A.V."/>
            <person name="Gavrilov S.N."/>
            <person name="Kublanov I.V."/>
            <person name="Bonch-Osmolovskaya E.A."/>
            <person name="Skryabin K.G."/>
            <person name="Ravin N.V."/>
        </authorList>
    </citation>
    <scope>NUCLEOTIDE SEQUENCE [LARGE SCALE GENOMIC DNA]</scope>
    <source>
        <strain evidence="2 3">SBH6</strain>
    </source>
</reference>
<dbReference type="AlphaFoldDB" id="A0A0A7GJE3"/>